<reference evidence="1 2" key="1">
    <citation type="submission" date="2023-03" db="EMBL/GenBank/DDBJ databases">
        <title>High recombination rates correlate with genetic variation in Cardiocondyla obscurior ants.</title>
        <authorList>
            <person name="Errbii M."/>
        </authorList>
    </citation>
    <scope>NUCLEOTIDE SEQUENCE [LARGE SCALE GENOMIC DNA]</scope>
    <source>
        <strain evidence="1">Alpha-2009</strain>
        <tissue evidence="1">Whole body</tissue>
    </source>
</reference>
<name>A0AAW2FNZ3_9HYME</name>
<accession>A0AAW2FNZ3</accession>
<keyword evidence="2" id="KW-1185">Reference proteome</keyword>
<dbReference type="Proteomes" id="UP001430953">
    <property type="component" value="Unassembled WGS sequence"/>
</dbReference>
<dbReference type="AlphaFoldDB" id="A0AAW2FNZ3"/>
<evidence type="ECO:0000313" key="2">
    <source>
        <dbReference type="Proteomes" id="UP001430953"/>
    </source>
</evidence>
<gene>
    <name evidence="1" type="ORF">PUN28_010884</name>
</gene>
<comment type="caution">
    <text evidence="1">The sequence shown here is derived from an EMBL/GenBank/DDBJ whole genome shotgun (WGS) entry which is preliminary data.</text>
</comment>
<sequence>MPPPYSAKKCKVLQELIKSKSSPIQKWPQYPIRILASAEAKCLAVCGLDGKVTYVHSSSEDSGKIKLNLLI</sequence>
<protein>
    <submittedName>
        <fullName evidence="1">Uncharacterized protein</fullName>
    </submittedName>
</protein>
<dbReference type="EMBL" id="JADYXP020000010">
    <property type="protein sequence ID" value="KAL0115665.1"/>
    <property type="molecule type" value="Genomic_DNA"/>
</dbReference>
<organism evidence="1 2">
    <name type="scientific">Cardiocondyla obscurior</name>
    <dbReference type="NCBI Taxonomy" id="286306"/>
    <lineage>
        <taxon>Eukaryota</taxon>
        <taxon>Metazoa</taxon>
        <taxon>Ecdysozoa</taxon>
        <taxon>Arthropoda</taxon>
        <taxon>Hexapoda</taxon>
        <taxon>Insecta</taxon>
        <taxon>Pterygota</taxon>
        <taxon>Neoptera</taxon>
        <taxon>Endopterygota</taxon>
        <taxon>Hymenoptera</taxon>
        <taxon>Apocrita</taxon>
        <taxon>Aculeata</taxon>
        <taxon>Formicoidea</taxon>
        <taxon>Formicidae</taxon>
        <taxon>Myrmicinae</taxon>
        <taxon>Cardiocondyla</taxon>
    </lineage>
</organism>
<proteinExistence type="predicted"/>
<evidence type="ECO:0000313" key="1">
    <source>
        <dbReference type="EMBL" id="KAL0115665.1"/>
    </source>
</evidence>